<accession>A0A0R0LSV8</accession>
<dbReference type="AlphaFoldDB" id="A0A0R0LSV8"/>
<organism evidence="1 2">
    <name type="scientific">Pseudoloma neurophilia</name>
    <dbReference type="NCBI Taxonomy" id="146866"/>
    <lineage>
        <taxon>Eukaryota</taxon>
        <taxon>Fungi</taxon>
        <taxon>Fungi incertae sedis</taxon>
        <taxon>Microsporidia</taxon>
        <taxon>Pseudoloma</taxon>
    </lineage>
</organism>
<sequence>MIICHTPMLHSLLDETIKEISEKYDINEDDETVEKVITDQEVLKLVNVGQSVNDHCSEIPQLFRPINMEESEDETRKIELALSKAKGKTVTCMARKSVEE</sequence>
<name>A0A0R0LSV8_9MICR</name>
<dbReference type="VEuPathDB" id="MicrosporidiaDB:M153_43120001447"/>
<comment type="caution">
    <text evidence="1">The sequence shown here is derived from an EMBL/GenBank/DDBJ whole genome shotgun (WGS) entry which is preliminary data.</text>
</comment>
<protein>
    <submittedName>
        <fullName evidence="1">Uncharacterized protein</fullName>
    </submittedName>
</protein>
<evidence type="ECO:0000313" key="2">
    <source>
        <dbReference type="Proteomes" id="UP000051530"/>
    </source>
</evidence>
<proteinExistence type="predicted"/>
<dbReference type="Proteomes" id="UP000051530">
    <property type="component" value="Unassembled WGS sequence"/>
</dbReference>
<reference evidence="1 2" key="1">
    <citation type="submission" date="2015-07" db="EMBL/GenBank/DDBJ databases">
        <title>The genome of Pseudoloma neurophilia, a relevant intracellular parasite of the zebrafish.</title>
        <authorList>
            <person name="Ndikumana S."/>
            <person name="Pelin A."/>
            <person name="Sanders J."/>
            <person name="Corradi N."/>
        </authorList>
    </citation>
    <scope>NUCLEOTIDE SEQUENCE [LARGE SCALE GENOMIC DNA]</scope>
    <source>
        <strain evidence="1 2">MK1</strain>
    </source>
</reference>
<keyword evidence="2" id="KW-1185">Reference proteome</keyword>
<evidence type="ECO:0000313" key="1">
    <source>
        <dbReference type="EMBL" id="KRH92573.1"/>
    </source>
</evidence>
<gene>
    <name evidence="1" type="ORF">M153_43120001447</name>
</gene>
<dbReference type="EMBL" id="LGUB01000824">
    <property type="protein sequence ID" value="KRH92573.1"/>
    <property type="molecule type" value="Genomic_DNA"/>
</dbReference>